<evidence type="ECO:0000256" key="2">
    <source>
        <dbReference type="SAM" id="Phobius"/>
    </source>
</evidence>
<dbReference type="PANTHER" id="PTHR39460:SF1">
    <property type="entry name" value="C6 TRANSCRIPTION FACTOR"/>
    <property type="match status" value="1"/>
</dbReference>
<keyword evidence="2" id="KW-1133">Transmembrane helix</keyword>
<proteinExistence type="predicted"/>
<dbReference type="InterPro" id="IPR056146">
    <property type="entry name" value="DUF7729"/>
</dbReference>
<accession>A0A084Q9J6</accession>
<gene>
    <name evidence="4" type="ORF">S40285_09424</name>
</gene>
<dbReference type="Pfam" id="PF24855">
    <property type="entry name" value="DUF7729"/>
    <property type="match status" value="1"/>
</dbReference>
<dbReference type="InParanoid" id="A0A084Q9J6"/>
<dbReference type="AlphaFoldDB" id="A0A084Q9J6"/>
<keyword evidence="2" id="KW-0472">Membrane</keyword>
<keyword evidence="2" id="KW-0812">Transmembrane</keyword>
<dbReference type="OMA" id="WRANTTI"/>
<dbReference type="Proteomes" id="UP000028524">
    <property type="component" value="Unassembled WGS sequence"/>
</dbReference>
<feature type="region of interest" description="Disordered" evidence="1">
    <location>
        <begin position="47"/>
        <end position="131"/>
    </location>
</feature>
<organism evidence="4 5">
    <name type="scientific">Stachybotrys chlorohalonatus (strain IBT 40285)</name>
    <dbReference type="NCBI Taxonomy" id="1283841"/>
    <lineage>
        <taxon>Eukaryota</taxon>
        <taxon>Fungi</taxon>
        <taxon>Dikarya</taxon>
        <taxon>Ascomycota</taxon>
        <taxon>Pezizomycotina</taxon>
        <taxon>Sordariomycetes</taxon>
        <taxon>Hypocreomycetidae</taxon>
        <taxon>Hypocreales</taxon>
        <taxon>Stachybotryaceae</taxon>
        <taxon>Stachybotrys</taxon>
    </lineage>
</organism>
<sequence>MPAVAALPHGPALPQITSISHLDEAISVPAAEIQIPITSYLGRIVVDSKEPELRRRQNDEDEDEDEDESSTSTSEEDDERTTSRENGQRSTRSEDDGESEPTRSRSPTSVVTISAPETTPTISPTPSPLPQPFDDSIPSDFRLEGEDNSCPNFMTNLLADPTFQECYPLSMMLTSSTAFFRAQQNLFSIVRVLDETCRADVAYCANYLGEVARNLTAEENCRAEYQANHSLTMLAYNGTRTYEMLYAATCLQDPDTDMYCYASAVTNATNPSDGRFYFMPFGPGLPGASTPSCSWCTQRTMAIFHSASADRSQAISATYVDAAHQVNTICGPNFVNTTLPSPESASRALAVPMHIMALFSVGVAIGMHVVL</sequence>
<keyword evidence="5" id="KW-1185">Reference proteome</keyword>
<evidence type="ECO:0000259" key="3">
    <source>
        <dbReference type="Pfam" id="PF24855"/>
    </source>
</evidence>
<feature type="domain" description="DUF7729" evidence="3">
    <location>
        <begin position="128"/>
        <end position="338"/>
    </location>
</feature>
<feature type="compositionally biased region" description="Basic and acidic residues" evidence="1">
    <location>
        <begin position="80"/>
        <end position="94"/>
    </location>
</feature>
<reference evidence="4 5" key="1">
    <citation type="journal article" date="2014" name="BMC Genomics">
        <title>Comparative genome sequencing reveals chemotype-specific gene clusters in the toxigenic black mold Stachybotrys.</title>
        <authorList>
            <person name="Semeiks J."/>
            <person name="Borek D."/>
            <person name="Otwinowski Z."/>
            <person name="Grishin N.V."/>
        </authorList>
    </citation>
    <scope>NUCLEOTIDE SEQUENCE [LARGE SCALE GENOMIC DNA]</scope>
    <source>
        <strain evidence="4 5">IBT 40285</strain>
    </source>
</reference>
<evidence type="ECO:0000313" key="4">
    <source>
        <dbReference type="EMBL" id="KFA60631.1"/>
    </source>
</evidence>
<dbReference type="PANTHER" id="PTHR39460">
    <property type="entry name" value="EXPRESSED PROTEIN"/>
    <property type="match status" value="1"/>
</dbReference>
<feature type="compositionally biased region" description="Acidic residues" evidence="1">
    <location>
        <begin position="59"/>
        <end position="79"/>
    </location>
</feature>
<dbReference type="EMBL" id="KL660904">
    <property type="protein sequence ID" value="KFA60631.1"/>
    <property type="molecule type" value="Genomic_DNA"/>
</dbReference>
<dbReference type="HOGENOM" id="CLU_042319_0_0_1"/>
<protein>
    <recommendedName>
        <fullName evidence="3">DUF7729 domain-containing protein</fullName>
    </recommendedName>
</protein>
<name>A0A084Q9J6_STAC4</name>
<feature type="transmembrane region" description="Helical" evidence="2">
    <location>
        <begin position="349"/>
        <end position="370"/>
    </location>
</feature>
<evidence type="ECO:0000313" key="5">
    <source>
        <dbReference type="Proteomes" id="UP000028524"/>
    </source>
</evidence>
<dbReference type="OrthoDB" id="2564812at2759"/>
<feature type="compositionally biased region" description="Low complexity" evidence="1">
    <location>
        <begin position="112"/>
        <end position="122"/>
    </location>
</feature>
<evidence type="ECO:0000256" key="1">
    <source>
        <dbReference type="SAM" id="MobiDB-lite"/>
    </source>
</evidence>
<feature type="compositionally biased region" description="Basic and acidic residues" evidence="1">
    <location>
        <begin position="47"/>
        <end position="58"/>
    </location>
</feature>